<reference evidence="1 2" key="1">
    <citation type="submission" date="2014-06" db="EMBL/GenBank/DDBJ databases">
        <title>Whole Genome Sequences of Three Symbiotic Endozoicomonas Bacteria.</title>
        <authorList>
            <person name="Neave M.J."/>
            <person name="Apprill A."/>
            <person name="Voolstra C.R."/>
        </authorList>
    </citation>
    <scope>NUCLEOTIDE SEQUENCE [LARGE SCALE GENOMIC DNA]</scope>
    <source>
        <strain evidence="1 2">LMG 24815</strain>
    </source>
</reference>
<gene>
    <name evidence="1" type="ORF">GZ77_20215</name>
</gene>
<sequence length="119" mass="13327">MIKSGIFVIVSLFSPAVLAAYKWIGPFNLEEVYLWHYDAYALTSVKVAQSDIKTGCAYSDNARVYSYWAKSSINFYNTSWLSTALAAHVHKKKVMLFVDQTNCSRVAGAHINGIKILLD</sequence>
<dbReference type="EMBL" id="JOKG01000004">
    <property type="protein sequence ID" value="KEQ12790.1"/>
    <property type="molecule type" value="Genomic_DNA"/>
</dbReference>
<evidence type="ECO:0000313" key="1">
    <source>
        <dbReference type="EMBL" id="KEQ12790.1"/>
    </source>
</evidence>
<dbReference type="RefSeq" id="WP_034878165.1">
    <property type="nucleotide sequence ID" value="NZ_JOKG01000004.1"/>
</dbReference>
<name>A0A081N2W7_9GAMM</name>
<evidence type="ECO:0000313" key="2">
    <source>
        <dbReference type="Proteomes" id="UP000028006"/>
    </source>
</evidence>
<dbReference type="AlphaFoldDB" id="A0A081N2W7"/>
<protein>
    <submittedName>
        <fullName evidence="1">Uncharacterized protein</fullName>
    </submittedName>
</protein>
<comment type="caution">
    <text evidence="1">The sequence shown here is derived from an EMBL/GenBank/DDBJ whole genome shotgun (WGS) entry which is preliminary data.</text>
</comment>
<keyword evidence="2" id="KW-1185">Reference proteome</keyword>
<proteinExistence type="predicted"/>
<organism evidence="1 2">
    <name type="scientific">Endozoicomonas montiporae</name>
    <dbReference type="NCBI Taxonomy" id="1027273"/>
    <lineage>
        <taxon>Bacteria</taxon>
        <taxon>Pseudomonadati</taxon>
        <taxon>Pseudomonadota</taxon>
        <taxon>Gammaproteobacteria</taxon>
        <taxon>Oceanospirillales</taxon>
        <taxon>Endozoicomonadaceae</taxon>
        <taxon>Endozoicomonas</taxon>
    </lineage>
</organism>
<accession>A0A081N2W7</accession>
<dbReference type="Proteomes" id="UP000028006">
    <property type="component" value="Unassembled WGS sequence"/>
</dbReference>